<dbReference type="PANTHER" id="PTHR30543:SF21">
    <property type="entry name" value="NAD(P)H-DEPENDENT FMN REDUCTASE LOT6"/>
    <property type="match status" value="1"/>
</dbReference>
<dbReference type="GO" id="GO:0010181">
    <property type="term" value="F:FMN binding"/>
    <property type="evidence" value="ECO:0007669"/>
    <property type="project" value="TreeGrafter"/>
</dbReference>
<dbReference type="STRING" id="1193502.SHALO_2837"/>
<dbReference type="PANTHER" id="PTHR30543">
    <property type="entry name" value="CHROMATE REDUCTASE"/>
    <property type="match status" value="1"/>
</dbReference>
<dbReference type="SUPFAM" id="SSF52218">
    <property type="entry name" value="Flavoproteins"/>
    <property type="match status" value="1"/>
</dbReference>
<evidence type="ECO:0000313" key="3">
    <source>
        <dbReference type="Proteomes" id="UP000094609"/>
    </source>
</evidence>
<dbReference type="Proteomes" id="UP000094609">
    <property type="component" value="Chromosome"/>
</dbReference>
<evidence type="ECO:0000259" key="1">
    <source>
        <dbReference type="Pfam" id="PF03358"/>
    </source>
</evidence>
<dbReference type="AlphaFoldDB" id="A0A1D7TNP7"/>
<dbReference type="RefSeq" id="WP_069479110.1">
    <property type="nucleotide sequence ID" value="NZ_CP017111.1"/>
</dbReference>
<dbReference type="InterPro" id="IPR005025">
    <property type="entry name" value="FMN_Rdtase-like_dom"/>
</dbReference>
<dbReference type="Pfam" id="PF03358">
    <property type="entry name" value="FMN_red"/>
    <property type="match status" value="1"/>
</dbReference>
<dbReference type="InterPro" id="IPR050712">
    <property type="entry name" value="NAD(P)H-dep_reductase"/>
</dbReference>
<dbReference type="KEGG" id="shal:SHALO_2837"/>
<protein>
    <submittedName>
        <fullName evidence="2">Putative NADPH-dependent FMN reductase</fullName>
    </submittedName>
</protein>
<reference evidence="3" key="1">
    <citation type="submission" date="2016-08" db="EMBL/GenBank/DDBJ databases">
        <title>Complete genome sequence of the organohalide-respiring Epsilonproteobacterium Sulfurospirillum halorespirans.</title>
        <authorList>
            <person name="Goris T."/>
            <person name="Zimmermann J."/>
            <person name="Schenz B."/>
            <person name="Lemos M."/>
            <person name="Hackermueller J."/>
            <person name="Diekert G."/>
        </authorList>
    </citation>
    <scope>NUCLEOTIDE SEQUENCE [LARGE SCALE GENOMIC DNA]</scope>
    <source>
        <strain>DSM 13726</strain>
        <strain evidence="3">PCE-M2</strain>
    </source>
</reference>
<dbReference type="EMBL" id="CP017111">
    <property type="protein sequence ID" value="AOO66590.1"/>
    <property type="molecule type" value="Genomic_DNA"/>
</dbReference>
<keyword evidence="3" id="KW-1185">Reference proteome</keyword>
<gene>
    <name evidence="2" type="ORF">SHALO_2837</name>
</gene>
<organism evidence="2 3">
    <name type="scientific">Sulfurospirillum halorespirans DSM 13726</name>
    <dbReference type="NCBI Taxonomy" id="1193502"/>
    <lineage>
        <taxon>Bacteria</taxon>
        <taxon>Pseudomonadati</taxon>
        <taxon>Campylobacterota</taxon>
        <taxon>Epsilonproteobacteria</taxon>
        <taxon>Campylobacterales</taxon>
        <taxon>Sulfurospirillaceae</taxon>
        <taxon>Sulfurospirillum</taxon>
    </lineage>
</organism>
<name>A0A1D7TNP7_9BACT</name>
<evidence type="ECO:0000313" key="2">
    <source>
        <dbReference type="EMBL" id="AOO66590.1"/>
    </source>
</evidence>
<sequence>MYVLLVASLNENMKLARRIEKSLETLGVKSKIINLVDLNITLYDSTKEENDGIPSKITELSSTMKTASGYIVVSPEYNYSIPPTLTNVIAWLSRNGEDFRELFTLKYVQLATHSGVGGNDVCNAMRLQFSKLGAVVAPREIVTTPKKEVEEASLQRILSQFVGISQK</sequence>
<dbReference type="GO" id="GO:0005829">
    <property type="term" value="C:cytosol"/>
    <property type="evidence" value="ECO:0007669"/>
    <property type="project" value="TreeGrafter"/>
</dbReference>
<dbReference type="GO" id="GO:0016491">
    <property type="term" value="F:oxidoreductase activity"/>
    <property type="evidence" value="ECO:0007669"/>
    <property type="project" value="InterPro"/>
</dbReference>
<accession>A0A1D7TNP7</accession>
<dbReference type="PATRIC" id="fig|1193502.14.peg.2871"/>
<feature type="domain" description="NADPH-dependent FMN reductase-like" evidence="1">
    <location>
        <begin position="4"/>
        <end position="145"/>
    </location>
</feature>
<dbReference type="InterPro" id="IPR029039">
    <property type="entry name" value="Flavoprotein-like_sf"/>
</dbReference>
<proteinExistence type="predicted"/>
<dbReference type="Gene3D" id="3.40.50.360">
    <property type="match status" value="1"/>
</dbReference>